<dbReference type="InterPro" id="IPR045351">
    <property type="entry name" value="DUF6531"/>
</dbReference>
<dbReference type="HOGENOM" id="CLU_002321_0_0_0"/>
<dbReference type="eggNOG" id="COG3209">
    <property type="taxonomic scope" value="Bacteria"/>
</dbReference>
<dbReference type="Gene3D" id="2.180.10.10">
    <property type="entry name" value="RHS repeat-associated core"/>
    <property type="match status" value="2"/>
</dbReference>
<feature type="domain" description="DUF6531" evidence="2">
    <location>
        <begin position="41"/>
        <end position="84"/>
    </location>
</feature>
<dbReference type="InterPro" id="IPR006530">
    <property type="entry name" value="YD"/>
</dbReference>
<reference evidence="4 5" key="1">
    <citation type="journal article" date="2010" name="PLoS ONE">
        <title>The Waddlia genome: a window into chlamydial biology.</title>
        <authorList>
            <person name="Bertelli C."/>
            <person name="Collyn F."/>
            <person name="Croxatto A."/>
            <person name="Ruckert C."/>
            <person name="Polkinghorne A."/>
            <person name="Kebbi-Beghdadi C."/>
            <person name="Goesmann A."/>
            <person name="Vaughan L."/>
            <person name="Greub G."/>
        </authorList>
    </citation>
    <scope>NUCLEOTIDE SEQUENCE [LARGE SCALE GENOMIC DNA]</scope>
    <source>
        <strain evidence="5">ATCC VR-1470 / WSU 86-1044</strain>
    </source>
</reference>
<evidence type="ECO:0000259" key="2">
    <source>
        <dbReference type="Pfam" id="PF20148"/>
    </source>
</evidence>
<dbReference type="NCBIfam" id="TIGR03696">
    <property type="entry name" value="Rhs_assc_core"/>
    <property type="match status" value="1"/>
</dbReference>
<dbReference type="Pfam" id="PF25023">
    <property type="entry name" value="TEN_YD-shell"/>
    <property type="match status" value="2"/>
</dbReference>
<dbReference type="Proteomes" id="UP000001505">
    <property type="component" value="Chromosome"/>
</dbReference>
<dbReference type="InterPro" id="IPR056823">
    <property type="entry name" value="TEN-like_YD-shell"/>
</dbReference>
<feature type="domain" description="Teneurin-like YD-shell" evidence="3">
    <location>
        <begin position="1218"/>
        <end position="1476"/>
    </location>
</feature>
<dbReference type="KEGG" id="wch:wcw_0453"/>
<dbReference type="Pfam" id="PF05593">
    <property type="entry name" value="RHS_repeat"/>
    <property type="match status" value="3"/>
</dbReference>
<dbReference type="InterPro" id="IPR022385">
    <property type="entry name" value="Rhs_assc_core"/>
</dbReference>
<proteinExistence type="predicted"/>
<keyword evidence="1" id="KW-0677">Repeat</keyword>
<dbReference type="InterPro" id="IPR050708">
    <property type="entry name" value="T6SS_VgrG/RHS"/>
</dbReference>
<dbReference type="Pfam" id="PF20148">
    <property type="entry name" value="DUF6531"/>
    <property type="match status" value="1"/>
</dbReference>
<name>D6YUL4_WADCW</name>
<evidence type="ECO:0000313" key="5">
    <source>
        <dbReference type="Proteomes" id="UP000001505"/>
    </source>
</evidence>
<gene>
    <name evidence="4" type="primary">rhs11</name>
    <name evidence="4" type="ordered locus">wcw_0453</name>
</gene>
<evidence type="ECO:0000259" key="3">
    <source>
        <dbReference type="Pfam" id="PF25023"/>
    </source>
</evidence>
<organism evidence="4 5">
    <name type="scientific">Waddlia chondrophila (strain ATCC VR-1470 / WSU 86-1044)</name>
    <dbReference type="NCBI Taxonomy" id="716544"/>
    <lineage>
        <taxon>Bacteria</taxon>
        <taxon>Pseudomonadati</taxon>
        <taxon>Chlamydiota</taxon>
        <taxon>Chlamydiia</taxon>
        <taxon>Parachlamydiales</taxon>
        <taxon>Waddliaceae</taxon>
        <taxon>Waddlia</taxon>
    </lineage>
</organism>
<dbReference type="NCBIfam" id="TIGR01643">
    <property type="entry name" value="YD_repeat_2x"/>
    <property type="match status" value="3"/>
</dbReference>
<dbReference type="PANTHER" id="PTHR32305:SF15">
    <property type="entry name" value="PROTEIN RHSA-RELATED"/>
    <property type="match status" value="1"/>
</dbReference>
<accession>D6YUL4</accession>
<dbReference type="InterPro" id="IPR031325">
    <property type="entry name" value="RHS_repeat"/>
</dbReference>
<evidence type="ECO:0000256" key="1">
    <source>
        <dbReference type="ARBA" id="ARBA00022737"/>
    </source>
</evidence>
<sequence length="1736" mass="199850">MLKRLLIFVFLPFLIYSDEENQVELLSDRFQAPSGIVAGCVNVVTGNYFLVETDLYVPGPVPIIYKRFYNSGNLGGGILGGAWGAWNDNYHTLAIRHKCVVSEGPAIVHINDGAGVLQYEGELNTDYEHLSYASDHLKWGVINGLQGSDSARYNVMKRKVYLKCDPYPAIKIAHENGEEWQFTAFSDSPFRNWMRMNQKISDNQTYQSYSYQGPGNVVIDCVKFYDSRDLMLGSLKFIRHYNNKELKQLDLNLHDGQWATMLYKNEKIAYVSRPVAAHTAYDWKDGRIVKRMLQVDTHFTEIQYYEKGKPTIGGRKVNIRYEDDRRIGRVAELRAPVGTSAAPIATHRFYYYLQDKNRAKGPISGFCEVRDAYDYKKVYTFNNKQRLTCIEDYTRTEEIYRTERFFWDSHYFAFSCKHDESEKISKGYFQHYDDQRNISQCTIVGNLTGLCEKLPEYLPLYQSVYPPRYVSGRRKKIKYESHHIHYKYNDRNLVTEKNDGRQTVHTTYVGDSSQIASKIISDSDGIKERTFYTYDAAGAVIEEIKDNGSTPHVSDLTGVSQRLITRTQPTTTSPVGLPRIVEEFYLNLETQEEIFLKKTINTYDRCGSLIKQDIYDSEGNHASTREWKYNEHRKVTWEKDPLGRVSTYTYDAHDNCRKKITPTQEEECTYDFSNRLIKRTIRRPVFLTESYTYDYKHNCTSSTDIYGNTTHYAYDEFDRLIKKTLPEGAVEEYRYDIDDNQTQVIDGNGHLTQKKYTAYGLPYHIKYPDGTEERYIYQTDGVLEQHIDQNGTRTVYTHDYKKRKTSEEVYSDKEELLLSKYWIYNAYHLIKEIDPEGTVTEYSYDGAGRLASKTCGERETLYGYDSLGRQNQTWEKFAEGQYRVSIKIFDPLDQVIEERIEDQEGTLFSKTLFSYDFDGNLVKRTRLTDNGLETASKEYNALGQVTKTIDPNGNETHFTYTYGKQPATTKTDPLGRQTRSLFDSQNNLIKEEKLDPLGNPLHTAIFVYDPVGNLLEREDRVYVDQTHERTLFTAFEYDALNRQTAIIEPEGKITRTDYTPTGKVACIYKPDGKAIIHVYDPLDRLKELFSSDGTVHDHYCYDLNDQIVQTTDQIHQTTLERVFDAHGNILSESFGDYTIDYAYDPLGRLIKQTLPDGSTINYTYNAEHLLSVARDHCIHQYAYDLSGRVKETHSRTAGKTVYHYNLNGAPLALESEKLVQECTYDAVGNLTALKQIDPLGEVNCQYRYDHLDQLVSESGFAEYTYHSDSFANRRLKDQSHYQVNDLNQLIDLDGRHFSYDQNGNLESFETEHNCVYDALDRLIEVHTQECTCLYTYDPFHRRLSRTVLNQEGSLQQHYLYSGDKEIGLLVQGEIRQLRILGNPAEEIGSAVLFEIDGIKYVPQHDLRGNVVLLLSPAGKAEVYRYSAFGEELFQEPVSPWRFSSKRVDEETGWVYFGRRYYAPSWGRWTTADPAWFADGPNLYAYVHNNPLKYVDPDGLSAIEHQQMNRPGTQGTFFGSFSRGILDDTSWGASSWMLGDYVCDNWQSSLGYGMGTGVSMMAGLVYGGTEAKLLGAAGKGVNRAARWLNFAEKEVKAACKMEGTAAKISRDIAPKIERSVKDVVSNGGKGNYQALSSKSGADLNRHLFYSQKYGKETTRHLENGRVRYYGTLKLPRTPGEMIGRRYVHEFDPATGLSRGWHETLDSSLKVRQVRPQTSFQPKRHYFFDQNGLLEKIW</sequence>
<evidence type="ECO:0000313" key="4">
    <source>
        <dbReference type="EMBL" id="ADI37825.1"/>
    </source>
</evidence>
<dbReference type="PANTHER" id="PTHR32305">
    <property type="match status" value="1"/>
</dbReference>
<keyword evidence="5" id="KW-1185">Reference proteome</keyword>
<feature type="domain" description="Teneurin-like YD-shell" evidence="3">
    <location>
        <begin position="1030"/>
        <end position="1168"/>
    </location>
</feature>
<protein>
    <submittedName>
        <fullName evidence="4">Putative rhs family protein</fullName>
    </submittedName>
</protein>
<dbReference type="STRING" id="716544.wcw_0453"/>
<dbReference type="RefSeq" id="WP_013181553.1">
    <property type="nucleotide sequence ID" value="NC_014225.1"/>
</dbReference>
<dbReference type="EMBL" id="CP001928">
    <property type="protein sequence ID" value="ADI37825.1"/>
    <property type="molecule type" value="Genomic_DNA"/>
</dbReference>